<keyword evidence="3" id="KW-0479">Metal-binding</keyword>
<keyword evidence="9" id="KW-1185">Reference proteome</keyword>
<dbReference type="InterPro" id="IPR037518">
    <property type="entry name" value="MPN"/>
</dbReference>
<name>A0AAX2ZIL7_9FIRM</name>
<sequence>MADILKKGGIDNKMSSKRVDIVSIKMIKESSIKYENRKINNPWDGFKLLRDMLEDCDRENMVVVCLNTKNEPINISVVSVGTLNSSLVHPREIFKTAILSNSNKILIAHNHPSGKVDPSNEDNKITKRLKESGELLGIEVLDHLIIGDGLYFSYKENMKI</sequence>
<dbReference type="InterPro" id="IPR025657">
    <property type="entry name" value="RadC_JAB"/>
</dbReference>
<comment type="similarity">
    <text evidence="1">Belongs to the UPF0758 family.</text>
</comment>
<keyword evidence="6" id="KW-0482">Metalloprotease</keyword>
<reference evidence="8 9" key="1">
    <citation type="journal article" date="2023" name="Int. J. Syst. Evol. Microbiol.">
        <title>Terrisporobacter hibernicus sp. nov., isolated from bovine faeces in Northern Ireland.</title>
        <authorList>
            <person name="Mitchell M."/>
            <person name="Nguyen S.V."/>
            <person name="Connor M."/>
            <person name="Fairley D.J."/>
            <person name="Donoghue O."/>
            <person name="Marshall H."/>
            <person name="Koolman L."/>
            <person name="McMullan G."/>
            <person name="Schaffer K.E."/>
            <person name="McGrath J.W."/>
            <person name="Fanning S."/>
        </authorList>
    </citation>
    <scope>NUCLEOTIDE SEQUENCE [LARGE SCALE GENOMIC DNA]</scope>
    <source>
        <strain evidence="8 9">MCA3</strain>
    </source>
</reference>
<evidence type="ECO:0000313" key="9">
    <source>
        <dbReference type="Proteomes" id="UP001198983"/>
    </source>
</evidence>
<dbReference type="AlphaFoldDB" id="A0AAX2ZIL7"/>
<evidence type="ECO:0000256" key="3">
    <source>
        <dbReference type="ARBA" id="ARBA00022723"/>
    </source>
</evidence>
<evidence type="ECO:0000256" key="5">
    <source>
        <dbReference type="ARBA" id="ARBA00022833"/>
    </source>
</evidence>
<dbReference type="PROSITE" id="PS50249">
    <property type="entry name" value="MPN"/>
    <property type="match status" value="1"/>
</dbReference>
<dbReference type="Gene3D" id="3.40.140.10">
    <property type="entry name" value="Cytidine Deaminase, domain 2"/>
    <property type="match status" value="1"/>
</dbReference>
<keyword evidence="4" id="KW-0378">Hydrolase</keyword>
<evidence type="ECO:0000313" key="8">
    <source>
        <dbReference type="EMBL" id="UEL49184.1"/>
    </source>
</evidence>
<dbReference type="PANTHER" id="PTHR30471:SF3">
    <property type="entry name" value="UPF0758 PROTEIN YEES-RELATED"/>
    <property type="match status" value="1"/>
</dbReference>
<feature type="domain" description="MPN" evidence="7">
    <location>
        <begin position="38"/>
        <end position="160"/>
    </location>
</feature>
<protein>
    <submittedName>
        <fullName evidence="8">DNA repair protein RadC</fullName>
    </submittedName>
</protein>
<dbReference type="GO" id="GO:0008237">
    <property type="term" value="F:metallopeptidase activity"/>
    <property type="evidence" value="ECO:0007669"/>
    <property type="project" value="UniProtKB-KW"/>
</dbReference>
<evidence type="ECO:0000256" key="6">
    <source>
        <dbReference type="ARBA" id="ARBA00023049"/>
    </source>
</evidence>
<keyword evidence="2" id="KW-0645">Protease</keyword>
<dbReference type="InterPro" id="IPR001405">
    <property type="entry name" value="UPF0758"/>
</dbReference>
<dbReference type="GO" id="GO:0046872">
    <property type="term" value="F:metal ion binding"/>
    <property type="evidence" value="ECO:0007669"/>
    <property type="project" value="UniProtKB-KW"/>
</dbReference>
<dbReference type="KEGG" id="tem:JW646_06990"/>
<dbReference type="GO" id="GO:0006508">
    <property type="term" value="P:proteolysis"/>
    <property type="evidence" value="ECO:0007669"/>
    <property type="project" value="UniProtKB-KW"/>
</dbReference>
<evidence type="ECO:0000259" key="7">
    <source>
        <dbReference type="PROSITE" id="PS50249"/>
    </source>
</evidence>
<dbReference type="InterPro" id="IPR020891">
    <property type="entry name" value="UPF0758_CS"/>
</dbReference>
<dbReference type="EMBL" id="CP081135">
    <property type="protein sequence ID" value="UEL49184.1"/>
    <property type="molecule type" value="Genomic_DNA"/>
</dbReference>
<dbReference type="PANTHER" id="PTHR30471">
    <property type="entry name" value="DNA REPAIR PROTEIN RADC"/>
    <property type="match status" value="1"/>
</dbReference>
<dbReference type="Pfam" id="PF04002">
    <property type="entry name" value="RadC"/>
    <property type="match status" value="1"/>
</dbReference>
<dbReference type="Proteomes" id="UP001198983">
    <property type="component" value="Chromosome"/>
</dbReference>
<gene>
    <name evidence="8" type="primary">radC</name>
    <name evidence="8" type="ORF">JW646_06990</name>
</gene>
<evidence type="ECO:0000256" key="4">
    <source>
        <dbReference type="ARBA" id="ARBA00022801"/>
    </source>
</evidence>
<dbReference type="CDD" id="cd08071">
    <property type="entry name" value="MPN_DUF2466"/>
    <property type="match status" value="1"/>
</dbReference>
<dbReference type="PROSITE" id="PS01302">
    <property type="entry name" value="UPF0758"/>
    <property type="match status" value="1"/>
</dbReference>
<organism evidence="8 9">
    <name type="scientific">Terrisporobacter hibernicus</name>
    <dbReference type="NCBI Taxonomy" id="2813371"/>
    <lineage>
        <taxon>Bacteria</taxon>
        <taxon>Bacillati</taxon>
        <taxon>Bacillota</taxon>
        <taxon>Clostridia</taxon>
        <taxon>Peptostreptococcales</taxon>
        <taxon>Peptostreptococcaceae</taxon>
        <taxon>Terrisporobacter</taxon>
    </lineage>
</organism>
<evidence type="ECO:0000256" key="1">
    <source>
        <dbReference type="ARBA" id="ARBA00010243"/>
    </source>
</evidence>
<proteinExistence type="inferred from homology"/>
<accession>A0AAX2ZIL7</accession>
<evidence type="ECO:0000256" key="2">
    <source>
        <dbReference type="ARBA" id="ARBA00022670"/>
    </source>
</evidence>
<keyword evidence="5" id="KW-0862">Zinc</keyword>
<dbReference type="NCBIfam" id="TIGR00608">
    <property type="entry name" value="radc"/>
    <property type="match status" value="1"/>
</dbReference>